<dbReference type="Pfam" id="PF01352">
    <property type="entry name" value="KRAB"/>
    <property type="match status" value="1"/>
</dbReference>
<evidence type="ECO:0000313" key="3">
    <source>
        <dbReference type="Proteomes" id="UP000052978"/>
    </source>
</evidence>
<dbReference type="AlphaFoldDB" id="S7N4T1"/>
<accession>S7N4T1</accession>
<dbReference type="SMART" id="SM00349">
    <property type="entry name" value="KRAB"/>
    <property type="match status" value="1"/>
</dbReference>
<dbReference type="InterPro" id="IPR036051">
    <property type="entry name" value="KRAB_dom_sf"/>
</dbReference>
<sequence length="231" mass="25224">MLTALRIGPTLGAGSRCKQQLQCRQQVHVGLVLAAGASTRWEQRIFSNHQRLVLMTATDAPPWSGAPIHLLHHPATSTPAMFHTLLPAADTYCVLCAYLVDVNFEDVAIAFSQEEWGLLDEPQRLLYCDVMLEVFALISSVGTWHLHCTASWDADSPLRGSGAETSTRTSVPGLQQPSAFTAGKWTESISFKAQTPSRRRRGNCHLLTPQLLPCLQKTAHAPPCRMGGAKA</sequence>
<dbReference type="PANTHER" id="PTHR23232">
    <property type="entry name" value="KRAB DOMAIN C2H2 ZINC FINGER"/>
    <property type="match status" value="1"/>
</dbReference>
<protein>
    <submittedName>
        <fullName evidence="2">Zinc finger protein 416</fullName>
    </submittedName>
</protein>
<dbReference type="InterPro" id="IPR001909">
    <property type="entry name" value="KRAB"/>
</dbReference>
<dbReference type="PROSITE" id="PS50805">
    <property type="entry name" value="KRAB"/>
    <property type="match status" value="1"/>
</dbReference>
<dbReference type="InterPro" id="IPR050169">
    <property type="entry name" value="Krueppel_C2H2_ZnF"/>
</dbReference>
<evidence type="ECO:0000313" key="2">
    <source>
        <dbReference type="EMBL" id="EPQ12079.1"/>
    </source>
</evidence>
<dbReference type="GO" id="GO:0006355">
    <property type="term" value="P:regulation of DNA-templated transcription"/>
    <property type="evidence" value="ECO:0007669"/>
    <property type="project" value="InterPro"/>
</dbReference>
<reference evidence="2 3" key="1">
    <citation type="journal article" date="2013" name="Nat. Commun.">
        <title>Genome analysis reveals insights into physiology and longevity of the Brandt's bat Myotis brandtii.</title>
        <authorList>
            <person name="Seim I."/>
            <person name="Fang X."/>
            <person name="Xiong Z."/>
            <person name="Lobanov A.V."/>
            <person name="Huang Z."/>
            <person name="Ma S."/>
            <person name="Feng Y."/>
            <person name="Turanov A.A."/>
            <person name="Zhu Y."/>
            <person name="Lenz T.L."/>
            <person name="Gerashchenko M.V."/>
            <person name="Fan D."/>
            <person name="Hee Yim S."/>
            <person name="Yao X."/>
            <person name="Jordan D."/>
            <person name="Xiong Y."/>
            <person name="Ma Y."/>
            <person name="Lyapunov A.N."/>
            <person name="Chen G."/>
            <person name="Kulakova O.I."/>
            <person name="Sun Y."/>
            <person name="Lee S.G."/>
            <person name="Bronson R.T."/>
            <person name="Moskalev A.A."/>
            <person name="Sunyaev S.R."/>
            <person name="Zhang G."/>
            <person name="Krogh A."/>
            <person name="Wang J."/>
            <person name="Gladyshev V.N."/>
        </authorList>
    </citation>
    <scope>NUCLEOTIDE SEQUENCE [LARGE SCALE GENOMIC DNA]</scope>
</reference>
<feature type="domain" description="KRAB" evidence="1">
    <location>
        <begin position="102"/>
        <end position="179"/>
    </location>
</feature>
<keyword evidence="3" id="KW-1185">Reference proteome</keyword>
<dbReference type="Proteomes" id="UP000052978">
    <property type="component" value="Unassembled WGS sequence"/>
</dbReference>
<dbReference type="PANTHER" id="PTHR23232:SF133">
    <property type="entry name" value="RIKEN CDNA 1700020N01 GENE"/>
    <property type="match status" value="1"/>
</dbReference>
<dbReference type="EMBL" id="KE163430">
    <property type="protein sequence ID" value="EPQ12079.1"/>
    <property type="molecule type" value="Genomic_DNA"/>
</dbReference>
<organism evidence="2 3">
    <name type="scientific">Myotis brandtii</name>
    <name type="common">Brandt's bat</name>
    <dbReference type="NCBI Taxonomy" id="109478"/>
    <lineage>
        <taxon>Eukaryota</taxon>
        <taxon>Metazoa</taxon>
        <taxon>Chordata</taxon>
        <taxon>Craniata</taxon>
        <taxon>Vertebrata</taxon>
        <taxon>Euteleostomi</taxon>
        <taxon>Mammalia</taxon>
        <taxon>Eutheria</taxon>
        <taxon>Laurasiatheria</taxon>
        <taxon>Chiroptera</taxon>
        <taxon>Yangochiroptera</taxon>
        <taxon>Vespertilionidae</taxon>
        <taxon>Myotis</taxon>
    </lineage>
</organism>
<gene>
    <name evidence="2" type="ORF">D623_10004454</name>
</gene>
<dbReference type="CDD" id="cd07765">
    <property type="entry name" value="KRAB_A-box"/>
    <property type="match status" value="1"/>
</dbReference>
<name>S7N4T1_MYOBR</name>
<dbReference type="Gene3D" id="6.10.140.140">
    <property type="match status" value="1"/>
</dbReference>
<dbReference type="SUPFAM" id="SSF109640">
    <property type="entry name" value="KRAB domain (Kruppel-associated box)"/>
    <property type="match status" value="1"/>
</dbReference>
<evidence type="ECO:0000259" key="1">
    <source>
        <dbReference type="PROSITE" id="PS50805"/>
    </source>
</evidence>
<proteinExistence type="predicted"/>